<dbReference type="SMART" id="SM00421">
    <property type="entry name" value="HTH_LUXR"/>
    <property type="match status" value="1"/>
</dbReference>
<dbReference type="InterPro" id="IPR011006">
    <property type="entry name" value="CheY-like_superfamily"/>
</dbReference>
<feature type="compositionally biased region" description="Basic and acidic residues" evidence="6">
    <location>
        <begin position="199"/>
        <end position="210"/>
    </location>
</feature>
<evidence type="ECO:0000256" key="4">
    <source>
        <dbReference type="ARBA" id="ARBA00023163"/>
    </source>
</evidence>
<accession>A0ABY8VPJ3</accession>
<dbReference type="SUPFAM" id="SSF46894">
    <property type="entry name" value="C-terminal effector domain of the bipartite response regulators"/>
    <property type="match status" value="1"/>
</dbReference>
<keyword evidence="3" id="KW-0238">DNA-binding</keyword>
<feature type="modified residue" description="4-aspartylphosphate" evidence="5">
    <location>
        <position position="53"/>
    </location>
</feature>
<dbReference type="SMART" id="SM00448">
    <property type="entry name" value="REC"/>
    <property type="match status" value="1"/>
</dbReference>
<dbReference type="InterPro" id="IPR016032">
    <property type="entry name" value="Sig_transdc_resp-reg_C-effctor"/>
</dbReference>
<dbReference type="PANTHER" id="PTHR43214">
    <property type="entry name" value="TWO-COMPONENT RESPONSE REGULATOR"/>
    <property type="match status" value="1"/>
</dbReference>
<dbReference type="InterPro" id="IPR058245">
    <property type="entry name" value="NreC/VraR/RcsB-like_REC"/>
</dbReference>
<reference evidence="8 9" key="1">
    <citation type="submission" date="2023-05" db="EMBL/GenBank/DDBJ databases">
        <title>Corynebacterium suedekumii sp. nov. and Corynebacterium breve sp. nov. isolated from raw cow's milk.</title>
        <authorList>
            <person name="Baer M.K."/>
            <person name="Mehl L."/>
            <person name="Hellmuth R."/>
            <person name="Marke G."/>
            <person name="Lipski A."/>
        </authorList>
    </citation>
    <scope>NUCLEOTIDE SEQUENCE [LARGE SCALE GENOMIC DNA]</scope>
    <source>
        <strain evidence="8 9">LM112</strain>
    </source>
</reference>
<dbReference type="Gene3D" id="3.40.50.2300">
    <property type="match status" value="1"/>
</dbReference>
<evidence type="ECO:0000256" key="5">
    <source>
        <dbReference type="PROSITE-ProRule" id="PRU00169"/>
    </source>
</evidence>
<sequence length="231" mass="24351">MRVLLVDDESLVRAGLRLLLDGTGGISVVGEAVDGAEAYAKAQALRPDVVLMDIRMPGTDGIRGAELVRGLTDPPAVLMLTAFDTEADVLGAFTAGVQGFLLKTAKPQVLVDAVRHAAQGRPQVDGEVLGTLVGMASRSAPQAVPPSLQALSEREREIAALVAEGLSNEEIAARVHLAVPTVKDASVTDHGQAQGGQPRADRRRVSDRAHVKTPARPLRRDRAGVDWGREA</sequence>
<dbReference type="InterPro" id="IPR039420">
    <property type="entry name" value="WalR-like"/>
</dbReference>
<organism evidence="8 9">
    <name type="scientific">Corynebacterium suedekumii</name>
    <dbReference type="NCBI Taxonomy" id="3049801"/>
    <lineage>
        <taxon>Bacteria</taxon>
        <taxon>Bacillati</taxon>
        <taxon>Actinomycetota</taxon>
        <taxon>Actinomycetes</taxon>
        <taxon>Mycobacteriales</taxon>
        <taxon>Corynebacteriaceae</taxon>
        <taxon>Corynebacterium</taxon>
    </lineage>
</organism>
<evidence type="ECO:0000256" key="3">
    <source>
        <dbReference type="ARBA" id="ARBA00023125"/>
    </source>
</evidence>
<dbReference type="Pfam" id="PF00072">
    <property type="entry name" value="Response_reg"/>
    <property type="match status" value="1"/>
</dbReference>
<dbReference type="SUPFAM" id="SSF52172">
    <property type="entry name" value="CheY-like"/>
    <property type="match status" value="1"/>
</dbReference>
<evidence type="ECO:0000256" key="1">
    <source>
        <dbReference type="ARBA" id="ARBA00022553"/>
    </source>
</evidence>
<keyword evidence="9" id="KW-1185">Reference proteome</keyword>
<gene>
    <name evidence="8" type="ORF">QP029_09510</name>
</gene>
<keyword evidence="2" id="KW-0805">Transcription regulation</keyword>
<keyword evidence="4" id="KW-0804">Transcription</keyword>
<dbReference type="PROSITE" id="PS50110">
    <property type="entry name" value="RESPONSE_REGULATORY"/>
    <property type="match status" value="1"/>
</dbReference>
<dbReference type="CDD" id="cd17535">
    <property type="entry name" value="REC_NarL-like"/>
    <property type="match status" value="1"/>
</dbReference>
<dbReference type="Pfam" id="PF00196">
    <property type="entry name" value="GerE"/>
    <property type="match status" value="1"/>
</dbReference>
<feature type="domain" description="Response regulatory" evidence="7">
    <location>
        <begin position="2"/>
        <end position="118"/>
    </location>
</feature>
<evidence type="ECO:0000313" key="8">
    <source>
        <dbReference type="EMBL" id="WIM69485.1"/>
    </source>
</evidence>
<evidence type="ECO:0000259" key="7">
    <source>
        <dbReference type="PROSITE" id="PS50110"/>
    </source>
</evidence>
<dbReference type="EMBL" id="CP126970">
    <property type="protein sequence ID" value="WIM69485.1"/>
    <property type="molecule type" value="Genomic_DNA"/>
</dbReference>
<feature type="compositionally biased region" description="Basic and acidic residues" evidence="6">
    <location>
        <begin position="218"/>
        <end position="231"/>
    </location>
</feature>
<dbReference type="RefSeq" id="WP_284874079.1">
    <property type="nucleotide sequence ID" value="NZ_CP126970.1"/>
</dbReference>
<protein>
    <submittedName>
        <fullName evidence="8">Response regulator transcription factor</fullName>
    </submittedName>
</protein>
<keyword evidence="1 5" id="KW-0597">Phosphoprotein</keyword>
<name>A0ABY8VPJ3_9CORY</name>
<dbReference type="Proteomes" id="UP001238805">
    <property type="component" value="Chromosome"/>
</dbReference>
<dbReference type="PANTHER" id="PTHR43214:SF24">
    <property type="entry name" value="TRANSCRIPTIONAL REGULATORY PROTEIN NARL-RELATED"/>
    <property type="match status" value="1"/>
</dbReference>
<feature type="region of interest" description="Disordered" evidence="6">
    <location>
        <begin position="184"/>
        <end position="231"/>
    </location>
</feature>
<evidence type="ECO:0000313" key="9">
    <source>
        <dbReference type="Proteomes" id="UP001238805"/>
    </source>
</evidence>
<evidence type="ECO:0000256" key="2">
    <source>
        <dbReference type="ARBA" id="ARBA00023015"/>
    </source>
</evidence>
<dbReference type="InterPro" id="IPR000792">
    <property type="entry name" value="Tscrpt_reg_LuxR_C"/>
</dbReference>
<dbReference type="InterPro" id="IPR001789">
    <property type="entry name" value="Sig_transdc_resp-reg_receiver"/>
</dbReference>
<dbReference type="PRINTS" id="PR00038">
    <property type="entry name" value="HTHLUXR"/>
</dbReference>
<proteinExistence type="predicted"/>
<evidence type="ECO:0000256" key="6">
    <source>
        <dbReference type="SAM" id="MobiDB-lite"/>
    </source>
</evidence>